<dbReference type="EMBL" id="CM039430">
    <property type="protein sequence ID" value="KAI4345675.1"/>
    <property type="molecule type" value="Genomic_DNA"/>
</dbReference>
<accession>A0ACB9PB22</accession>
<proteinExistence type="predicted"/>
<sequence>MFRYMFFAPITGLLFRDWSPINKRQPHFGEIQPWRGERDNPFPTNRKRCANLQFWSTVMRCLNTQYLSSIITIILLGSHIPASVQCII</sequence>
<evidence type="ECO:0000313" key="1">
    <source>
        <dbReference type="EMBL" id="KAI4345675.1"/>
    </source>
</evidence>
<protein>
    <submittedName>
        <fullName evidence="1">Uncharacterized protein</fullName>
    </submittedName>
</protein>
<keyword evidence="2" id="KW-1185">Reference proteome</keyword>
<name>A0ACB9PB22_BAUVA</name>
<evidence type="ECO:0000313" key="2">
    <source>
        <dbReference type="Proteomes" id="UP000828941"/>
    </source>
</evidence>
<reference evidence="1 2" key="1">
    <citation type="journal article" date="2022" name="DNA Res.">
        <title>Chromosomal-level genome assembly of the orchid tree Bauhinia variegata (Leguminosae; Cercidoideae) supports the allotetraploid origin hypothesis of Bauhinia.</title>
        <authorList>
            <person name="Zhong Y."/>
            <person name="Chen Y."/>
            <person name="Zheng D."/>
            <person name="Pang J."/>
            <person name="Liu Y."/>
            <person name="Luo S."/>
            <person name="Meng S."/>
            <person name="Qian L."/>
            <person name="Wei D."/>
            <person name="Dai S."/>
            <person name="Zhou R."/>
        </authorList>
    </citation>
    <scope>NUCLEOTIDE SEQUENCE [LARGE SCALE GENOMIC DNA]</scope>
    <source>
        <strain evidence="1">BV-YZ2020</strain>
    </source>
</reference>
<organism evidence="1 2">
    <name type="scientific">Bauhinia variegata</name>
    <name type="common">Purple orchid tree</name>
    <name type="synonym">Phanera variegata</name>
    <dbReference type="NCBI Taxonomy" id="167791"/>
    <lineage>
        <taxon>Eukaryota</taxon>
        <taxon>Viridiplantae</taxon>
        <taxon>Streptophyta</taxon>
        <taxon>Embryophyta</taxon>
        <taxon>Tracheophyta</taxon>
        <taxon>Spermatophyta</taxon>
        <taxon>Magnoliopsida</taxon>
        <taxon>eudicotyledons</taxon>
        <taxon>Gunneridae</taxon>
        <taxon>Pentapetalae</taxon>
        <taxon>rosids</taxon>
        <taxon>fabids</taxon>
        <taxon>Fabales</taxon>
        <taxon>Fabaceae</taxon>
        <taxon>Cercidoideae</taxon>
        <taxon>Cercideae</taxon>
        <taxon>Bauhiniinae</taxon>
        <taxon>Bauhinia</taxon>
    </lineage>
</organism>
<gene>
    <name evidence="1" type="ORF">L6164_012775</name>
</gene>
<comment type="caution">
    <text evidence="1">The sequence shown here is derived from an EMBL/GenBank/DDBJ whole genome shotgun (WGS) entry which is preliminary data.</text>
</comment>
<dbReference type="Proteomes" id="UP000828941">
    <property type="component" value="Chromosome 5"/>
</dbReference>